<dbReference type="InterPro" id="IPR036188">
    <property type="entry name" value="FAD/NAD-bd_sf"/>
</dbReference>
<dbReference type="PANTHER" id="PTHR10961">
    <property type="entry name" value="PEROXISOMAL SARCOSINE OXIDASE"/>
    <property type="match status" value="1"/>
</dbReference>
<keyword evidence="4 7" id="KW-0560">Oxidoreductase</keyword>
<dbReference type="Pfam" id="PF01266">
    <property type="entry name" value="DAO"/>
    <property type="match status" value="1"/>
</dbReference>
<name>A0A9X3TRL2_9BACL</name>
<dbReference type="InterPro" id="IPR006076">
    <property type="entry name" value="FAD-dep_OxRdtase"/>
</dbReference>
<evidence type="ECO:0000256" key="2">
    <source>
        <dbReference type="ARBA" id="ARBA00022630"/>
    </source>
</evidence>
<evidence type="ECO:0000256" key="3">
    <source>
        <dbReference type="ARBA" id="ARBA00022827"/>
    </source>
</evidence>
<reference evidence="7" key="1">
    <citation type="submission" date="2022-12" db="EMBL/GenBank/DDBJ databases">
        <title>Draft genome sequence of the thermophilic strain Brevibacillus thermoruber HT42, isolated from Los Humeros, Puebla, Mexico, with biotechnological potential.</title>
        <authorList>
            <person name="Lara Sanchez J."/>
            <person name="Solis Palacios R."/>
            <person name="Bustos Baena A.S."/>
            <person name="Ruz Baez A.E."/>
            <person name="Espinosa Luna G."/>
            <person name="Oliart Ros R.M."/>
        </authorList>
    </citation>
    <scope>NUCLEOTIDE SEQUENCE</scope>
    <source>
        <strain evidence="7">HT42</strain>
    </source>
</reference>
<keyword evidence="8" id="KW-1185">Reference proteome</keyword>
<feature type="transmembrane region" description="Helical" evidence="5">
    <location>
        <begin position="6"/>
        <end position="23"/>
    </location>
</feature>
<comment type="caution">
    <text evidence="7">The sequence shown here is derived from an EMBL/GenBank/DDBJ whole genome shotgun (WGS) entry which is preliminary data.</text>
</comment>
<gene>
    <name evidence="7" type="primary">solA</name>
    <name evidence="7" type="ORF">O3V59_11935</name>
</gene>
<evidence type="ECO:0000259" key="6">
    <source>
        <dbReference type="Pfam" id="PF01266"/>
    </source>
</evidence>
<keyword evidence="5" id="KW-1133">Transmembrane helix</keyword>
<dbReference type="SUPFAM" id="SSF54373">
    <property type="entry name" value="FAD-linked reductases, C-terminal domain"/>
    <property type="match status" value="1"/>
</dbReference>
<dbReference type="EC" id="1.5.3.2" evidence="7"/>
<keyword evidence="3" id="KW-0274">FAD</keyword>
<evidence type="ECO:0000256" key="1">
    <source>
        <dbReference type="ARBA" id="ARBA00001974"/>
    </source>
</evidence>
<dbReference type="AlphaFoldDB" id="A0A9X3TRL2"/>
<dbReference type="GO" id="GO:0005829">
    <property type="term" value="C:cytosol"/>
    <property type="evidence" value="ECO:0007669"/>
    <property type="project" value="TreeGrafter"/>
</dbReference>
<protein>
    <submittedName>
        <fullName evidence="7">N-methyl-L-tryptophan oxidase</fullName>
        <ecNumber evidence="7">1.5.3.2</ecNumber>
    </submittedName>
</protein>
<evidence type="ECO:0000313" key="8">
    <source>
        <dbReference type="Proteomes" id="UP001151071"/>
    </source>
</evidence>
<keyword evidence="2" id="KW-0285">Flavoprotein</keyword>
<dbReference type="Proteomes" id="UP001151071">
    <property type="component" value="Unassembled WGS sequence"/>
</dbReference>
<evidence type="ECO:0000256" key="4">
    <source>
        <dbReference type="ARBA" id="ARBA00023002"/>
    </source>
</evidence>
<dbReference type="GO" id="GO:0008115">
    <property type="term" value="F:sarcosine oxidase activity"/>
    <property type="evidence" value="ECO:0007669"/>
    <property type="project" value="TreeGrafter"/>
</dbReference>
<evidence type="ECO:0000256" key="5">
    <source>
        <dbReference type="SAM" id="Phobius"/>
    </source>
</evidence>
<evidence type="ECO:0000313" key="7">
    <source>
        <dbReference type="EMBL" id="MDA5109075.1"/>
    </source>
</evidence>
<feature type="domain" description="FAD dependent oxidoreductase" evidence="6">
    <location>
        <begin position="5"/>
        <end position="358"/>
    </location>
</feature>
<dbReference type="Gene3D" id="3.50.50.60">
    <property type="entry name" value="FAD/NAD(P)-binding domain"/>
    <property type="match status" value="1"/>
</dbReference>
<dbReference type="NCBIfam" id="NF008425">
    <property type="entry name" value="PRK11259.1"/>
    <property type="match status" value="1"/>
</dbReference>
<dbReference type="RefSeq" id="WP_271140196.1">
    <property type="nucleotide sequence ID" value="NZ_JAPYYP010000013.1"/>
</dbReference>
<accession>A0A9X3TRL2</accession>
<organism evidence="7 8">
    <name type="scientific">Brevibacillus thermoruber</name>
    <dbReference type="NCBI Taxonomy" id="33942"/>
    <lineage>
        <taxon>Bacteria</taxon>
        <taxon>Bacillati</taxon>
        <taxon>Bacillota</taxon>
        <taxon>Bacilli</taxon>
        <taxon>Bacillales</taxon>
        <taxon>Paenibacillaceae</taxon>
        <taxon>Brevibacillus</taxon>
    </lineage>
</organism>
<dbReference type="InterPro" id="IPR045170">
    <property type="entry name" value="MTOX"/>
</dbReference>
<dbReference type="PANTHER" id="PTHR10961:SF7">
    <property type="entry name" value="FAD DEPENDENT OXIDOREDUCTASE DOMAIN-CONTAINING PROTEIN"/>
    <property type="match status" value="1"/>
</dbReference>
<comment type="cofactor">
    <cofactor evidence="1">
        <name>FAD</name>
        <dbReference type="ChEBI" id="CHEBI:57692"/>
    </cofactor>
</comment>
<dbReference type="Gene3D" id="3.30.9.10">
    <property type="entry name" value="D-Amino Acid Oxidase, subunit A, domain 2"/>
    <property type="match status" value="1"/>
</dbReference>
<keyword evidence="5" id="KW-0472">Membrane</keyword>
<sequence>MRHYDAIVIGAGSMGMAAGYYLARQGMKTLLLDSGDPPHQWGSHHGDTRIIRYAYGEGRLYVPLALRAKELWSELAEETGKRLFVQTGVLSAGLADAPFLREVQESAAQYSLPLEVLDAAEVGRRWPGIRLPAEFIGCFEPTSGVLYSEECIRAYRSRALACGAELRTGERVTGIRAERDGAIVQTQTDTYSGSTLLISAGAWNAGLLASLGLSLPLTPTRKTVSWFAADEQLYSADRFPAFLFTLADSMFYGFPSLDGAGVKVGRHDGGQPADPDLLDRTFGLYSSDEADTRSFLERFMPQAAGPLRQGKVCLYTYTPDEHFIIDRHPEYPHIVIAAGFSGHGFKFASAVGEAASQLITRGKSEIDLSLFAVTRF</sequence>
<proteinExistence type="predicted"/>
<dbReference type="GO" id="GO:0050660">
    <property type="term" value="F:flavin adenine dinucleotide binding"/>
    <property type="evidence" value="ECO:0007669"/>
    <property type="project" value="InterPro"/>
</dbReference>
<dbReference type="EMBL" id="JAPYYP010000013">
    <property type="protein sequence ID" value="MDA5109075.1"/>
    <property type="molecule type" value="Genomic_DNA"/>
</dbReference>
<dbReference type="SUPFAM" id="SSF51905">
    <property type="entry name" value="FAD/NAD(P)-binding domain"/>
    <property type="match status" value="1"/>
</dbReference>
<keyword evidence="5" id="KW-0812">Transmembrane</keyword>
<dbReference type="GO" id="GO:0050131">
    <property type="term" value="F:N-methyl-L-amino-acid oxidase activity"/>
    <property type="evidence" value="ECO:0007669"/>
    <property type="project" value="UniProtKB-EC"/>
</dbReference>